<evidence type="ECO:0000313" key="3">
    <source>
        <dbReference type="EMBL" id="VEG51222.1"/>
    </source>
</evidence>
<evidence type="ECO:0000259" key="2">
    <source>
        <dbReference type="PROSITE" id="PS50887"/>
    </source>
</evidence>
<protein>
    <submittedName>
        <fullName evidence="3">Diguanylate cyclase</fullName>
        <ecNumber evidence="3">2.7.7.65</ecNumber>
    </submittedName>
</protein>
<keyword evidence="1" id="KW-1133">Transmembrane helix</keyword>
<dbReference type="PANTHER" id="PTHR45138">
    <property type="entry name" value="REGULATORY COMPONENTS OF SENSORY TRANSDUCTION SYSTEM"/>
    <property type="match status" value="1"/>
</dbReference>
<dbReference type="Pfam" id="PF00990">
    <property type="entry name" value="GGDEF"/>
    <property type="match status" value="1"/>
</dbReference>
<evidence type="ECO:0000313" key="4">
    <source>
        <dbReference type="Proteomes" id="UP000279306"/>
    </source>
</evidence>
<dbReference type="NCBIfam" id="TIGR00254">
    <property type="entry name" value="GGDEF"/>
    <property type="match status" value="1"/>
</dbReference>
<feature type="transmembrane region" description="Helical" evidence="1">
    <location>
        <begin position="25"/>
        <end position="45"/>
    </location>
</feature>
<name>A0A3S4VGY1_MYCAU</name>
<dbReference type="CDD" id="cd01949">
    <property type="entry name" value="GGDEF"/>
    <property type="match status" value="1"/>
</dbReference>
<gene>
    <name evidence="3" type="primary">ycdT_1</name>
    <name evidence="3" type="ORF">NCTC10437_00329</name>
</gene>
<dbReference type="SUPFAM" id="SSF55073">
    <property type="entry name" value="Nucleotide cyclase"/>
    <property type="match status" value="1"/>
</dbReference>
<feature type="transmembrane region" description="Helical" evidence="1">
    <location>
        <begin position="151"/>
        <end position="171"/>
    </location>
</feature>
<dbReference type="GO" id="GO:1902201">
    <property type="term" value="P:negative regulation of bacterial-type flagellum-dependent cell motility"/>
    <property type="evidence" value="ECO:0007669"/>
    <property type="project" value="TreeGrafter"/>
</dbReference>
<dbReference type="InterPro" id="IPR043128">
    <property type="entry name" value="Rev_trsase/Diguanyl_cyclase"/>
</dbReference>
<reference evidence="3 4" key="1">
    <citation type="submission" date="2018-12" db="EMBL/GenBank/DDBJ databases">
        <authorList>
            <consortium name="Pathogen Informatics"/>
        </authorList>
    </citation>
    <scope>NUCLEOTIDE SEQUENCE [LARGE SCALE GENOMIC DNA]</scope>
    <source>
        <strain evidence="3 4">NCTC10437</strain>
    </source>
</reference>
<dbReference type="AlphaFoldDB" id="A0A3S4VGY1"/>
<dbReference type="STRING" id="1791.GCA_001049355_02627"/>
<keyword evidence="3" id="KW-0548">Nucleotidyltransferase</keyword>
<proteinExistence type="predicted"/>
<feature type="transmembrane region" description="Helical" evidence="1">
    <location>
        <begin position="80"/>
        <end position="97"/>
    </location>
</feature>
<dbReference type="Proteomes" id="UP000279306">
    <property type="component" value="Chromosome"/>
</dbReference>
<dbReference type="PANTHER" id="PTHR45138:SF9">
    <property type="entry name" value="DIGUANYLATE CYCLASE DGCM-RELATED"/>
    <property type="match status" value="1"/>
</dbReference>
<keyword evidence="1" id="KW-0472">Membrane</keyword>
<keyword evidence="4" id="KW-1185">Reference proteome</keyword>
<dbReference type="KEGG" id="mauu:NCTC10437_00329"/>
<dbReference type="InterPro" id="IPR050469">
    <property type="entry name" value="Diguanylate_Cyclase"/>
</dbReference>
<dbReference type="EMBL" id="LR134356">
    <property type="protein sequence ID" value="VEG51222.1"/>
    <property type="molecule type" value="Genomic_DNA"/>
</dbReference>
<dbReference type="RefSeq" id="WP_232786797.1">
    <property type="nucleotide sequence ID" value="NZ_CVQQ01000007.1"/>
</dbReference>
<feature type="transmembrane region" description="Helical" evidence="1">
    <location>
        <begin position="129"/>
        <end position="145"/>
    </location>
</feature>
<accession>A0A3S4VGY1</accession>
<dbReference type="GO" id="GO:0052621">
    <property type="term" value="F:diguanylate cyclase activity"/>
    <property type="evidence" value="ECO:0007669"/>
    <property type="project" value="UniProtKB-EC"/>
</dbReference>
<feature type="domain" description="GGDEF" evidence="2">
    <location>
        <begin position="209"/>
        <end position="323"/>
    </location>
</feature>
<keyword evidence="1" id="KW-0812">Transmembrane</keyword>
<dbReference type="SMART" id="SM00267">
    <property type="entry name" value="GGDEF"/>
    <property type="match status" value="1"/>
</dbReference>
<keyword evidence="3" id="KW-0808">Transferase</keyword>
<dbReference type="GO" id="GO:0005886">
    <property type="term" value="C:plasma membrane"/>
    <property type="evidence" value="ECO:0007669"/>
    <property type="project" value="TreeGrafter"/>
</dbReference>
<dbReference type="EC" id="2.7.7.65" evidence="3"/>
<dbReference type="InterPro" id="IPR000160">
    <property type="entry name" value="GGDEF_dom"/>
</dbReference>
<dbReference type="Gene3D" id="3.30.70.270">
    <property type="match status" value="1"/>
</dbReference>
<evidence type="ECO:0000256" key="1">
    <source>
        <dbReference type="SAM" id="Phobius"/>
    </source>
</evidence>
<organism evidence="3 4">
    <name type="scientific">Mycolicibacterium aurum</name>
    <name type="common">Mycobacterium aurum</name>
    <dbReference type="NCBI Taxonomy" id="1791"/>
    <lineage>
        <taxon>Bacteria</taxon>
        <taxon>Bacillati</taxon>
        <taxon>Actinomycetota</taxon>
        <taxon>Actinomycetes</taxon>
        <taxon>Mycobacteriales</taxon>
        <taxon>Mycobacteriaceae</taxon>
        <taxon>Mycolicibacterium</taxon>
    </lineage>
</organism>
<feature type="transmembrane region" description="Helical" evidence="1">
    <location>
        <begin position="103"/>
        <end position="122"/>
    </location>
</feature>
<dbReference type="InterPro" id="IPR029787">
    <property type="entry name" value="Nucleotide_cyclase"/>
</dbReference>
<dbReference type="GO" id="GO:0043709">
    <property type="term" value="P:cell adhesion involved in single-species biofilm formation"/>
    <property type="evidence" value="ECO:0007669"/>
    <property type="project" value="TreeGrafter"/>
</dbReference>
<feature type="transmembrane region" description="Helical" evidence="1">
    <location>
        <begin position="57"/>
        <end position="73"/>
    </location>
</feature>
<dbReference type="PROSITE" id="PS50887">
    <property type="entry name" value="GGDEF"/>
    <property type="match status" value="1"/>
</dbReference>
<sequence length="323" mass="34918">MVVNARAEVNPLVRPLDDLLRRRMLLTYFVIVLVMYVLALVQALAIDTPSSDARGEVIALVVTAVGLLLALPTPLAGWRYAVALLCVGAAPVTAMLFHERLVAQVWSVVPLMFVAIFVRTWHTAQATRVAVGVLAGAAVAALLVAPAPVPVMWLALYVLSIVGAAEIFGLSNSALLDAAFRDPLTLVWNRAGTRRQAGRLLARARRRRHQVAVIVFDIDDFKGVNDRGGHAVGDRVLTDVARRWREQIPSSGVIGRIGGDEFVVIVGDCDDGAARELADRMSGNLAVDVTYGAAAGRADRRAVETLFAAADRDLYTRKRARRT</sequence>